<reference evidence="2 4" key="2">
    <citation type="journal article" date="2013" name="Nature">
        <title>Insights into bilaterian evolution from three spiralian genomes.</title>
        <authorList>
            <person name="Simakov O."/>
            <person name="Marletaz F."/>
            <person name="Cho S.J."/>
            <person name="Edsinger-Gonzales E."/>
            <person name="Havlak P."/>
            <person name="Hellsten U."/>
            <person name="Kuo D.H."/>
            <person name="Larsson T."/>
            <person name="Lv J."/>
            <person name="Arendt D."/>
            <person name="Savage R."/>
            <person name="Osoegawa K."/>
            <person name="de Jong P."/>
            <person name="Grimwood J."/>
            <person name="Chapman J.A."/>
            <person name="Shapiro H."/>
            <person name="Aerts A."/>
            <person name="Otillar R.P."/>
            <person name="Terry A.Y."/>
            <person name="Boore J.L."/>
            <person name="Grigoriev I.V."/>
            <person name="Lindberg D.R."/>
            <person name="Seaver E.C."/>
            <person name="Weisblat D.A."/>
            <person name="Putnam N.H."/>
            <person name="Rokhsar D.S."/>
        </authorList>
    </citation>
    <scope>NUCLEOTIDE SEQUENCE</scope>
    <source>
        <strain evidence="2 4">I ESC-2004</strain>
    </source>
</reference>
<evidence type="ECO:0000313" key="3">
    <source>
        <dbReference type="EnsemblMetazoa" id="CapteP198464"/>
    </source>
</evidence>
<gene>
    <name evidence="2" type="ORF">CAPTEDRAFT_198464</name>
</gene>
<dbReference type="Proteomes" id="UP000014760">
    <property type="component" value="Unassembled WGS sequence"/>
</dbReference>
<reference evidence="3" key="3">
    <citation type="submission" date="2015-06" db="UniProtKB">
        <authorList>
            <consortium name="EnsemblMetazoa"/>
        </authorList>
    </citation>
    <scope>IDENTIFICATION</scope>
</reference>
<dbReference type="HOGENOM" id="CLU_1355806_0_0_1"/>
<feature type="region of interest" description="Disordered" evidence="1">
    <location>
        <begin position="168"/>
        <end position="202"/>
    </location>
</feature>
<reference evidence="4" key="1">
    <citation type="submission" date="2012-12" db="EMBL/GenBank/DDBJ databases">
        <authorList>
            <person name="Hellsten U."/>
            <person name="Grimwood J."/>
            <person name="Chapman J.A."/>
            <person name="Shapiro H."/>
            <person name="Aerts A."/>
            <person name="Otillar R.P."/>
            <person name="Terry A.Y."/>
            <person name="Boore J.L."/>
            <person name="Simakov O."/>
            <person name="Marletaz F."/>
            <person name="Cho S.-J."/>
            <person name="Edsinger-Gonzales E."/>
            <person name="Havlak P."/>
            <person name="Kuo D.-H."/>
            <person name="Larsson T."/>
            <person name="Lv J."/>
            <person name="Arendt D."/>
            <person name="Savage R."/>
            <person name="Osoegawa K."/>
            <person name="de Jong P."/>
            <person name="Lindberg D.R."/>
            <person name="Seaver E.C."/>
            <person name="Weisblat D.A."/>
            <person name="Putnam N.H."/>
            <person name="Grigoriev I.V."/>
            <person name="Rokhsar D.S."/>
        </authorList>
    </citation>
    <scope>NUCLEOTIDE SEQUENCE</scope>
    <source>
        <strain evidence="4">I ESC-2004</strain>
    </source>
</reference>
<evidence type="ECO:0000313" key="4">
    <source>
        <dbReference type="Proteomes" id="UP000014760"/>
    </source>
</evidence>
<feature type="compositionally biased region" description="Pro residues" evidence="1">
    <location>
        <begin position="181"/>
        <end position="202"/>
    </location>
</feature>
<dbReference type="EMBL" id="KB309345">
    <property type="protein sequence ID" value="ELT94715.1"/>
    <property type="molecule type" value="Genomic_DNA"/>
</dbReference>
<dbReference type="EMBL" id="AMQN01012165">
    <property type="status" value="NOT_ANNOTATED_CDS"/>
    <property type="molecule type" value="Genomic_DNA"/>
</dbReference>
<protein>
    <submittedName>
        <fullName evidence="2 3">Uncharacterized protein</fullName>
    </submittedName>
</protein>
<name>R7TUL4_CAPTE</name>
<evidence type="ECO:0000256" key="1">
    <source>
        <dbReference type="SAM" id="MobiDB-lite"/>
    </source>
</evidence>
<evidence type="ECO:0000313" key="2">
    <source>
        <dbReference type="EMBL" id="ELT94715.1"/>
    </source>
</evidence>
<proteinExistence type="predicted"/>
<organism evidence="2">
    <name type="scientific">Capitella teleta</name>
    <name type="common">Polychaete worm</name>
    <dbReference type="NCBI Taxonomy" id="283909"/>
    <lineage>
        <taxon>Eukaryota</taxon>
        <taxon>Metazoa</taxon>
        <taxon>Spiralia</taxon>
        <taxon>Lophotrochozoa</taxon>
        <taxon>Annelida</taxon>
        <taxon>Polychaeta</taxon>
        <taxon>Sedentaria</taxon>
        <taxon>Scolecida</taxon>
        <taxon>Capitellidae</taxon>
        <taxon>Capitella</taxon>
    </lineage>
</organism>
<dbReference type="AlphaFoldDB" id="R7TUL4"/>
<accession>R7TUL4</accession>
<sequence>MQILVVPRYDDFAQSWRRTKCYIKNISFSAAENNHSPLMTTDQSQTYNQYSSLCVHVFVDYVSRDNSLRETYPREKKLAFEEDVCPQSKQVFVALTVLLLRMFEAPSRESRRIPHLPERELRISTIRVGDPVDCYQGNWTKVAIAISVEVITDNIVADVDICGRICGSDARSDSDENDNGTPPPFPPPPPPPPPPLPQENQI</sequence>
<keyword evidence="4" id="KW-1185">Reference proteome</keyword>
<dbReference type="EnsemblMetazoa" id="CapteT198464">
    <property type="protein sequence ID" value="CapteP198464"/>
    <property type="gene ID" value="CapteG198464"/>
</dbReference>